<evidence type="ECO:0000313" key="2">
    <source>
        <dbReference type="EMBL" id="MET3558462.1"/>
    </source>
</evidence>
<name>A0ABV2FIV3_9STRE</name>
<dbReference type="EMBL" id="JBEPLO010000017">
    <property type="protein sequence ID" value="MET3558462.1"/>
    <property type="molecule type" value="Genomic_DNA"/>
</dbReference>
<dbReference type="InterPro" id="IPR014729">
    <property type="entry name" value="Rossmann-like_a/b/a_fold"/>
</dbReference>
<feature type="domain" description="DUF218" evidence="1">
    <location>
        <begin position="45"/>
        <end position="181"/>
    </location>
</feature>
<dbReference type="PANTHER" id="PTHR30336:SF20">
    <property type="entry name" value="DUF218 DOMAIN-CONTAINING PROTEIN"/>
    <property type="match status" value="1"/>
</dbReference>
<accession>A0ABV2FIV3</accession>
<dbReference type="Gene3D" id="3.40.50.620">
    <property type="entry name" value="HUPs"/>
    <property type="match status" value="1"/>
</dbReference>
<protein>
    <submittedName>
        <fullName evidence="2">Uncharacterized SAM-binding protein YcdF (DUF218 family)</fullName>
    </submittedName>
</protein>
<proteinExistence type="predicted"/>
<dbReference type="Pfam" id="PF02698">
    <property type="entry name" value="DUF218"/>
    <property type="match status" value="1"/>
</dbReference>
<evidence type="ECO:0000313" key="3">
    <source>
        <dbReference type="Proteomes" id="UP001549122"/>
    </source>
</evidence>
<gene>
    <name evidence="2" type="ORF">ABID29_001587</name>
</gene>
<organism evidence="2 3">
    <name type="scientific">Streptococcus rupicaprae</name>
    <dbReference type="NCBI Taxonomy" id="759619"/>
    <lineage>
        <taxon>Bacteria</taxon>
        <taxon>Bacillati</taxon>
        <taxon>Bacillota</taxon>
        <taxon>Bacilli</taxon>
        <taxon>Lactobacillales</taxon>
        <taxon>Streptococcaceae</taxon>
        <taxon>Streptococcus</taxon>
    </lineage>
</organism>
<dbReference type="InterPro" id="IPR003848">
    <property type="entry name" value="DUF218"/>
</dbReference>
<evidence type="ECO:0000259" key="1">
    <source>
        <dbReference type="Pfam" id="PF02698"/>
    </source>
</evidence>
<dbReference type="PANTHER" id="PTHR30336">
    <property type="entry name" value="INNER MEMBRANE PROTEIN, PROBABLE PERMEASE"/>
    <property type="match status" value="1"/>
</dbReference>
<keyword evidence="3" id="KW-1185">Reference proteome</keyword>
<comment type="caution">
    <text evidence="2">The sequence shown here is derived from an EMBL/GenBank/DDBJ whole genome shotgun (WGS) entry which is preliminary data.</text>
</comment>
<dbReference type="Proteomes" id="UP001549122">
    <property type="component" value="Unassembled WGS sequence"/>
</dbReference>
<reference evidence="2 3" key="1">
    <citation type="submission" date="2024-06" db="EMBL/GenBank/DDBJ databases">
        <title>Genomic Encyclopedia of Type Strains, Phase IV (KMG-IV): sequencing the most valuable type-strain genomes for metagenomic binning, comparative biology and taxonomic classification.</title>
        <authorList>
            <person name="Goeker M."/>
        </authorList>
    </citation>
    <scope>NUCLEOTIDE SEQUENCE [LARGE SCALE GENOMIC DNA]</scope>
    <source>
        <strain evidence="2 3">DSM 28303</strain>
    </source>
</reference>
<sequence>MKPIISKTPAVPKMSQKDIEYLTDLIFGPGCEPALCDALFIFSGTHHGHWQKAIEAYKKGYCQTIIVTGGKSLTGKPHPDWKGNTEADVIVSHLLKAGVPQNCIVSENRSTNSLENVIHAKEIFNFNSIQSLMVICKSHATGRQLRTLDRHLPKDIKFIPYSFDTTYQDVKITRHNWMLSEVGKSRVWGEYLRIKLYGERGDITSPESYLF</sequence>
<dbReference type="RefSeq" id="WP_354365607.1">
    <property type="nucleotide sequence ID" value="NZ_JBEPLO010000017.1"/>
</dbReference>
<dbReference type="InterPro" id="IPR051599">
    <property type="entry name" value="Cell_Envelope_Assoc"/>
</dbReference>
<dbReference type="CDD" id="cd06259">
    <property type="entry name" value="YdcF-like"/>
    <property type="match status" value="1"/>
</dbReference>